<keyword evidence="1" id="KW-0805">Transcription regulation</keyword>
<accession>A0A852T328</accession>
<organism evidence="6 7">
    <name type="scientific">Leifsonia soli</name>
    <dbReference type="NCBI Taxonomy" id="582665"/>
    <lineage>
        <taxon>Bacteria</taxon>
        <taxon>Bacillati</taxon>
        <taxon>Actinomycetota</taxon>
        <taxon>Actinomycetes</taxon>
        <taxon>Micrococcales</taxon>
        <taxon>Microbacteriaceae</taxon>
        <taxon>Leifsonia</taxon>
    </lineage>
</organism>
<gene>
    <name evidence="6" type="ORF">BJ963_003547</name>
</gene>
<keyword evidence="2 4" id="KW-0238">DNA-binding</keyword>
<dbReference type="EMBL" id="JACCBJ010000001">
    <property type="protein sequence ID" value="NYD76028.1"/>
    <property type="molecule type" value="Genomic_DNA"/>
</dbReference>
<reference evidence="6 7" key="1">
    <citation type="submission" date="2020-07" db="EMBL/GenBank/DDBJ databases">
        <title>Sequencing the genomes of 1000 actinobacteria strains.</title>
        <authorList>
            <person name="Klenk H.-P."/>
        </authorList>
    </citation>
    <scope>NUCLEOTIDE SEQUENCE [LARGE SCALE GENOMIC DNA]</scope>
    <source>
        <strain evidence="6 7">DSM 23871</strain>
    </source>
</reference>
<name>A0A852T328_9MICO</name>
<dbReference type="PROSITE" id="PS50977">
    <property type="entry name" value="HTH_TETR_2"/>
    <property type="match status" value="1"/>
</dbReference>
<evidence type="ECO:0000256" key="1">
    <source>
        <dbReference type="ARBA" id="ARBA00023015"/>
    </source>
</evidence>
<keyword evidence="3" id="KW-0804">Transcription</keyword>
<evidence type="ECO:0000259" key="5">
    <source>
        <dbReference type="PROSITE" id="PS50977"/>
    </source>
</evidence>
<evidence type="ECO:0000256" key="4">
    <source>
        <dbReference type="PROSITE-ProRule" id="PRU00335"/>
    </source>
</evidence>
<sequence length="220" mass="24111">MMSKPDSRKTPKLTTKGKATRLRILRHAADLIYAHGVQATSNEAIRSAAGVSGSQLAHYFPTKEEVVLGVVDWQADDVLAFHRSEQFGGFDTIQAFQDWADFYVLTGRPFQNGCSLGSLAGELVKGDLEVHDALADAFAQWRSIFTEGIERMRELGRINSSADPVRLANTFLAAYQGGILLAQIAQDIAPLRDALYSAVDQLRTYQVEPDTLVTSPVTPN</sequence>
<dbReference type="Proteomes" id="UP000589620">
    <property type="component" value="Unassembled WGS sequence"/>
</dbReference>
<dbReference type="PANTHER" id="PTHR47506">
    <property type="entry name" value="TRANSCRIPTIONAL REGULATORY PROTEIN"/>
    <property type="match status" value="1"/>
</dbReference>
<dbReference type="SUPFAM" id="SSF46689">
    <property type="entry name" value="Homeodomain-like"/>
    <property type="match status" value="1"/>
</dbReference>
<evidence type="ECO:0000256" key="3">
    <source>
        <dbReference type="ARBA" id="ARBA00023163"/>
    </source>
</evidence>
<dbReference type="InterPro" id="IPR009057">
    <property type="entry name" value="Homeodomain-like_sf"/>
</dbReference>
<dbReference type="RefSeq" id="WP_179457784.1">
    <property type="nucleotide sequence ID" value="NZ_BAAAPX010000001.1"/>
</dbReference>
<evidence type="ECO:0000256" key="2">
    <source>
        <dbReference type="ARBA" id="ARBA00023125"/>
    </source>
</evidence>
<dbReference type="SUPFAM" id="SSF48498">
    <property type="entry name" value="Tetracyclin repressor-like, C-terminal domain"/>
    <property type="match status" value="1"/>
</dbReference>
<evidence type="ECO:0000313" key="6">
    <source>
        <dbReference type="EMBL" id="NYD76028.1"/>
    </source>
</evidence>
<dbReference type="Pfam" id="PF00440">
    <property type="entry name" value="TetR_N"/>
    <property type="match status" value="1"/>
</dbReference>
<keyword evidence="7" id="KW-1185">Reference proteome</keyword>
<dbReference type="AlphaFoldDB" id="A0A852T328"/>
<dbReference type="InterPro" id="IPR001647">
    <property type="entry name" value="HTH_TetR"/>
</dbReference>
<dbReference type="Pfam" id="PF16925">
    <property type="entry name" value="TetR_C_13"/>
    <property type="match status" value="1"/>
</dbReference>
<comment type="caution">
    <text evidence="6">The sequence shown here is derived from an EMBL/GenBank/DDBJ whole genome shotgun (WGS) entry which is preliminary data.</text>
</comment>
<proteinExistence type="predicted"/>
<dbReference type="InterPro" id="IPR011075">
    <property type="entry name" value="TetR_C"/>
</dbReference>
<feature type="DNA-binding region" description="H-T-H motif" evidence="4">
    <location>
        <begin position="41"/>
        <end position="60"/>
    </location>
</feature>
<evidence type="ECO:0000313" key="7">
    <source>
        <dbReference type="Proteomes" id="UP000589620"/>
    </source>
</evidence>
<feature type="domain" description="HTH tetR-type" evidence="5">
    <location>
        <begin position="18"/>
        <end position="78"/>
    </location>
</feature>
<protein>
    <submittedName>
        <fullName evidence="6">AcrR family transcriptional regulator</fullName>
    </submittedName>
</protein>
<dbReference type="InterPro" id="IPR036271">
    <property type="entry name" value="Tet_transcr_reg_TetR-rel_C_sf"/>
</dbReference>
<dbReference type="Gene3D" id="1.10.357.10">
    <property type="entry name" value="Tetracycline Repressor, domain 2"/>
    <property type="match status" value="1"/>
</dbReference>
<dbReference type="GO" id="GO:0003677">
    <property type="term" value="F:DNA binding"/>
    <property type="evidence" value="ECO:0007669"/>
    <property type="project" value="UniProtKB-UniRule"/>
</dbReference>
<dbReference type="PANTHER" id="PTHR47506:SF3">
    <property type="entry name" value="HTH-TYPE TRANSCRIPTIONAL REGULATOR LMRA"/>
    <property type="match status" value="1"/>
</dbReference>